<evidence type="ECO:0000313" key="3">
    <source>
        <dbReference type="Proteomes" id="UP000053144"/>
    </source>
</evidence>
<feature type="region of interest" description="Disordered" evidence="1">
    <location>
        <begin position="91"/>
        <end position="110"/>
    </location>
</feature>
<accession>A0A0L9VMV6</accession>
<dbReference type="EMBL" id="CM003380">
    <property type="protein sequence ID" value="KOM56401.1"/>
    <property type="molecule type" value="Genomic_DNA"/>
</dbReference>
<dbReference type="OMA" id="CCISQTN"/>
<gene>
    <name evidence="2" type="ORF">LR48_Vigan10g229300</name>
</gene>
<organism evidence="2 3">
    <name type="scientific">Phaseolus angularis</name>
    <name type="common">Azuki bean</name>
    <name type="synonym">Vigna angularis</name>
    <dbReference type="NCBI Taxonomy" id="3914"/>
    <lineage>
        <taxon>Eukaryota</taxon>
        <taxon>Viridiplantae</taxon>
        <taxon>Streptophyta</taxon>
        <taxon>Embryophyta</taxon>
        <taxon>Tracheophyta</taxon>
        <taxon>Spermatophyta</taxon>
        <taxon>Magnoliopsida</taxon>
        <taxon>eudicotyledons</taxon>
        <taxon>Gunneridae</taxon>
        <taxon>Pentapetalae</taxon>
        <taxon>rosids</taxon>
        <taxon>fabids</taxon>
        <taxon>Fabales</taxon>
        <taxon>Fabaceae</taxon>
        <taxon>Papilionoideae</taxon>
        <taxon>50 kb inversion clade</taxon>
        <taxon>NPAAA clade</taxon>
        <taxon>indigoferoid/millettioid clade</taxon>
        <taxon>Phaseoleae</taxon>
        <taxon>Vigna</taxon>
    </lineage>
</organism>
<feature type="compositionally biased region" description="Gly residues" evidence="1">
    <location>
        <begin position="96"/>
        <end position="110"/>
    </location>
</feature>
<name>A0A0L9VMV6_PHAAN</name>
<dbReference type="Proteomes" id="UP000053144">
    <property type="component" value="Chromosome 10"/>
</dbReference>
<sequence>MVSHVAKAQAAVKELKNFFVADSLENLNKKLDKVYVVLILKSLHSDFDHVCDQVLADDQIPSMDGLVTRLLRVPTLVKDENLSDTIETSAMVTPRGRGGGRSNRGGLGGC</sequence>
<proteinExistence type="predicted"/>
<evidence type="ECO:0000256" key="1">
    <source>
        <dbReference type="SAM" id="MobiDB-lite"/>
    </source>
</evidence>
<dbReference type="Gramene" id="KOM56401">
    <property type="protein sequence ID" value="KOM56401"/>
    <property type="gene ID" value="LR48_Vigan10g229300"/>
</dbReference>
<protein>
    <submittedName>
        <fullName evidence="2">Uncharacterized protein</fullName>
    </submittedName>
</protein>
<reference evidence="3" key="1">
    <citation type="journal article" date="2015" name="Proc. Natl. Acad. Sci. U.S.A.">
        <title>Genome sequencing of adzuki bean (Vigna angularis) provides insight into high starch and low fat accumulation and domestication.</title>
        <authorList>
            <person name="Yang K."/>
            <person name="Tian Z."/>
            <person name="Chen C."/>
            <person name="Luo L."/>
            <person name="Zhao B."/>
            <person name="Wang Z."/>
            <person name="Yu L."/>
            <person name="Li Y."/>
            <person name="Sun Y."/>
            <person name="Li W."/>
            <person name="Chen Y."/>
            <person name="Li Y."/>
            <person name="Zhang Y."/>
            <person name="Ai D."/>
            <person name="Zhao J."/>
            <person name="Shang C."/>
            <person name="Ma Y."/>
            <person name="Wu B."/>
            <person name="Wang M."/>
            <person name="Gao L."/>
            <person name="Sun D."/>
            <person name="Zhang P."/>
            <person name="Guo F."/>
            <person name="Wang W."/>
            <person name="Li Y."/>
            <person name="Wang J."/>
            <person name="Varshney R.K."/>
            <person name="Wang J."/>
            <person name="Ling H.Q."/>
            <person name="Wan P."/>
        </authorList>
    </citation>
    <scope>NUCLEOTIDE SEQUENCE</scope>
    <source>
        <strain evidence="3">cv. Jingnong 6</strain>
    </source>
</reference>
<evidence type="ECO:0000313" key="2">
    <source>
        <dbReference type="EMBL" id="KOM56401.1"/>
    </source>
</evidence>
<dbReference type="AlphaFoldDB" id="A0A0L9VMV6"/>